<feature type="region of interest" description="Disordered" evidence="7">
    <location>
        <begin position="222"/>
        <end position="262"/>
    </location>
</feature>
<dbReference type="PANTHER" id="PTHR35794:SF1">
    <property type="entry name" value="CELL CYCLE PROTEIN GPSB"/>
    <property type="match status" value="1"/>
</dbReference>
<evidence type="ECO:0000256" key="5">
    <source>
        <dbReference type="ARBA" id="ARBA00023306"/>
    </source>
</evidence>
<evidence type="ECO:0000313" key="8">
    <source>
        <dbReference type="EMBL" id="PKZ21778.1"/>
    </source>
</evidence>
<dbReference type="Proteomes" id="UP000234239">
    <property type="component" value="Unassembled WGS sequence"/>
</dbReference>
<keyword evidence="5" id="KW-0131">Cell cycle</keyword>
<organism evidence="8 9">
    <name type="scientific">Aerococcus sanguinicola</name>
    <dbReference type="NCBI Taxonomy" id="119206"/>
    <lineage>
        <taxon>Bacteria</taxon>
        <taxon>Bacillati</taxon>
        <taxon>Bacillota</taxon>
        <taxon>Bacilli</taxon>
        <taxon>Lactobacillales</taxon>
        <taxon>Aerococcaceae</taxon>
        <taxon>Aerococcus</taxon>
    </lineage>
</organism>
<evidence type="ECO:0000256" key="4">
    <source>
        <dbReference type="ARBA" id="ARBA00023054"/>
    </source>
</evidence>
<evidence type="ECO:0000256" key="2">
    <source>
        <dbReference type="ARBA" id="ARBA00022490"/>
    </source>
</evidence>
<dbReference type="InterPro" id="IPR019933">
    <property type="entry name" value="DivIVA_domain"/>
</dbReference>
<dbReference type="AlphaFoldDB" id="A0A2I1MNR5"/>
<keyword evidence="3" id="KW-0132">Cell division</keyword>
<evidence type="ECO:0000256" key="3">
    <source>
        <dbReference type="ARBA" id="ARBA00022618"/>
    </source>
</evidence>
<dbReference type="Pfam" id="PF05103">
    <property type="entry name" value="DivIVA"/>
    <property type="match status" value="1"/>
</dbReference>
<sequence length="262" mass="29500">MIVNASDLKDKTFKSKLSGYDKQEVDSFLQEVRHAMDNLETLNQYMQQEIFEKNAELDEFRGKESALNRSIVVAQEAADKLREEALNEAELIVSRAEESANELLTQAAERAVAVDTETTYLQQHGQVLRGQLLGLIHNSQQSLEDERWDKIFTAREEARGDCPNLEELIADLDLPVRNDKAAEIFDLANAQVDEAKQKEEFFNNDQVAVMPDEVKEVLEPEDVEHLTQGQAAQEEAPSQEGIGAAPEEKQALVFKNADEPDD</sequence>
<comment type="subcellular location">
    <subcellularLocation>
        <location evidence="1">Cytoplasm</location>
    </subcellularLocation>
</comment>
<evidence type="ECO:0000313" key="9">
    <source>
        <dbReference type="Proteomes" id="UP000234239"/>
    </source>
</evidence>
<evidence type="ECO:0000256" key="1">
    <source>
        <dbReference type="ARBA" id="ARBA00004496"/>
    </source>
</evidence>
<keyword evidence="2" id="KW-0963">Cytoplasm</keyword>
<dbReference type="GO" id="GO:0005737">
    <property type="term" value="C:cytoplasm"/>
    <property type="evidence" value="ECO:0007669"/>
    <property type="project" value="UniProtKB-SubCell"/>
</dbReference>
<dbReference type="EMBL" id="PKGY01000003">
    <property type="protein sequence ID" value="PKZ21778.1"/>
    <property type="molecule type" value="Genomic_DNA"/>
</dbReference>
<feature type="coiled-coil region" evidence="6">
    <location>
        <begin position="29"/>
        <end position="106"/>
    </location>
</feature>
<gene>
    <name evidence="8" type="ORF">CYJ28_07705</name>
</gene>
<keyword evidence="4 6" id="KW-0175">Coiled coil</keyword>
<dbReference type="InterPro" id="IPR007793">
    <property type="entry name" value="DivIVA_fam"/>
</dbReference>
<reference evidence="8 9" key="1">
    <citation type="submission" date="2017-12" db="EMBL/GenBank/DDBJ databases">
        <title>Phylogenetic diversity of female urinary microbiome.</title>
        <authorList>
            <person name="Thomas-White K."/>
            <person name="Wolfe A.J."/>
        </authorList>
    </citation>
    <scope>NUCLEOTIDE SEQUENCE [LARGE SCALE GENOMIC DNA]</scope>
    <source>
        <strain evidence="8 9">UMB0139</strain>
    </source>
</reference>
<dbReference type="NCBIfam" id="TIGR03544">
    <property type="entry name" value="DivI1A_domain"/>
    <property type="match status" value="1"/>
</dbReference>
<dbReference type="Gene3D" id="6.10.250.660">
    <property type="match status" value="1"/>
</dbReference>
<dbReference type="PANTHER" id="PTHR35794">
    <property type="entry name" value="CELL DIVISION PROTEIN DIVIVA"/>
    <property type="match status" value="1"/>
</dbReference>
<evidence type="ECO:0000256" key="6">
    <source>
        <dbReference type="SAM" id="Coils"/>
    </source>
</evidence>
<accession>A0A2I1MNR5</accession>
<proteinExistence type="predicted"/>
<dbReference type="OrthoDB" id="9815492at2"/>
<name>A0A2I1MNR5_9LACT</name>
<evidence type="ECO:0000256" key="7">
    <source>
        <dbReference type="SAM" id="MobiDB-lite"/>
    </source>
</evidence>
<comment type="caution">
    <text evidence="8">The sequence shown here is derived from an EMBL/GenBank/DDBJ whole genome shotgun (WGS) entry which is preliminary data.</text>
</comment>
<dbReference type="GO" id="GO:0051301">
    <property type="term" value="P:cell division"/>
    <property type="evidence" value="ECO:0007669"/>
    <property type="project" value="UniProtKB-KW"/>
</dbReference>
<protein>
    <submittedName>
        <fullName evidence="8">DivIVA domain-containing protein</fullName>
    </submittedName>
</protein>